<dbReference type="AlphaFoldDB" id="A0A8J4ASN2"/>
<evidence type="ECO:0000313" key="3">
    <source>
        <dbReference type="Proteomes" id="UP000747399"/>
    </source>
</evidence>
<reference evidence="2" key="1">
    <citation type="journal article" date="2021" name="Proc. Natl. Acad. Sci. U.S.A.">
        <title>Three genomes in the algal genus Volvox reveal the fate of a haploid sex-determining region after a transition to homothallism.</title>
        <authorList>
            <person name="Yamamoto K."/>
            <person name="Hamaji T."/>
            <person name="Kawai-Toyooka H."/>
            <person name="Matsuzaki R."/>
            <person name="Takahashi F."/>
            <person name="Nishimura Y."/>
            <person name="Kawachi M."/>
            <person name="Noguchi H."/>
            <person name="Minakuchi Y."/>
            <person name="Umen J.G."/>
            <person name="Toyoda A."/>
            <person name="Nozaki H."/>
        </authorList>
    </citation>
    <scope>NUCLEOTIDE SEQUENCE</scope>
    <source>
        <strain evidence="2">NIES-3780</strain>
    </source>
</reference>
<keyword evidence="3" id="KW-1185">Reference proteome</keyword>
<dbReference type="Proteomes" id="UP000747399">
    <property type="component" value="Unassembled WGS sequence"/>
</dbReference>
<feature type="region of interest" description="Disordered" evidence="1">
    <location>
        <begin position="677"/>
        <end position="716"/>
    </location>
</feature>
<feature type="compositionally biased region" description="Acidic residues" evidence="1">
    <location>
        <begin position="707"/>
        <end position="716"/>
    </location>
</feature>
<feature type="compositionally biased region" description="Basic and acidic residues" evidence="1">
    <location>
        <begin position="573"/>
        <end position="593"/>
    </location>
</feature>
<protein>
    <submittedName>
        <fullName evidence="2">Uncharacterized protein</fullName>
    </submittedName>
</protein>
<accession>A0A8J4ASN2</accession>
<sequence length="716" mass="73589">MLPSYHHGGSMPGMGSKPLRRPWFQDVNGTLIAILVLAVVLALEHFHFQSRLARVSALEVSLATQLKDVEASMKQHTDQLRKMNPKLDEIDSAELSLKRLQEEASKAASGLADVRATLAEIQRANITAQFVQEVQQQWQNLTALASQVDELMRLQTSGNEGLADSVAILQSNVTKLASKLESHNSALKTLADQLELHQNSTLSALQQQTVAVSEALEAHKVLQERVDNLNMSAAAAAPNAVKVGAIGGAGAASPAGGGGAGMGNVDTVLATSNKTTKGLLAVRGDNASDIAPETEHLRGTGNGTAAPFQPLARPVDGWNATTGVAGAQGAPKLAASVNNTGTNQAAAAAAEVSSVDEDSQLVREHVTLTLDDGEESSNANTKEGGPNTTTAVTASNAISAAAITQAAGSTTAADTIQYDNTKVWTGWATPKMIDPNGTTVGLPTDASSKKTAAGQGAVGTATEADMKAVAQVDTSASAGVGSIDGSANMSNTVMTTRTARLAEGTAGNSTVALDKLDALFSAGGSSRDQAEARKGSTGSTERTSGTGATTVMSSEGDDSKAAAEDVWGSQSDHQVHERVSSAELRRGQSDLARDQGQQTRRKRVRTGRNQFNRMHEQFAKQLTEQHHDSDGTVADAGRNSTSEASAGVVAKSTLAGAGGGAASRAVDALATMGAANSDEATSAVITGSGTGETASVQAADENSGVLVDEEEQELVE</sequence>
<feature type="compositionally biased region" description="Low complexity" evidence="1">
    <location>
        <begin position="535"/>
        <end position="550"/>
    </location>
</feature>
<name>A0A8J4ASN2_9CHLO</name>
<comment type="caution">
    <text evidence="2">The sequence shown here is derived from an EMBL/GenBank/DDBJ whole genome shotgun (WGS) entry which is preliminary data.</text>
</comment>
<organism evidence="2 3">
    <name type="scientific">Volvox africanus</name>
    <dbReference type="NCBI Taxonomy" id="51714"/>
    <lineage>
        <taxon>Eukaryota</taxon>
        <taxon>Viridiplantae</taxon>
        <taxon>Chlorophyta</taxon>
        <taxon>core chlorophytes</taxon>
        <taxon>Chlorophyceae</taxon>
        <taxon>CS clade</taxon>
        <taxon>Chlamydomonadales</taxon>
        <taxon>Volvocaceae</taxon>
        <taxon>Volvox</taxon>
    </lineage>
</organism>
<feature type="compositionally biased region" description="Polar residues" evidence="1">
    <location>
        <begin position="678"/>
        <end position="696"/>
    </location>
</feature>
<evidence type="ECO:0000313" key="2">
    <source>
        <dbReference type="EMBL" id="GIL46843.1"/>
    </source>
</evidence>
<feature type="region of interest" description="Disordered" evidence="1">
    <location>
        <begin position="523"/>
        <end position="610"/>
    </location>
</feature>
<dbReference type="EMBL" id="BNCO01000004">
    <property type="protein sequence ID" value="GIL46843.1"/>
    <property type="molecule type" value="Genomic_DNA"/>
</dbReference>
<feature type="region of interest" description="Disordered" evidence="1">
    <location>
        <begin position="623"/>
        <end position="644"/>
    </location>
</feature>
<gene>
    <name evidence="2" type="ORF">Vafri_3715</name>
</gene>
<evidence type="ECO:0000256" key="1">
    <source>
        <dbReference type="SAM" id="MobiDB-lite"/>
    </source>
</evidence>
<proteinExistence type="predicted"/>